<sequence>MRLRKSAGVTLAVIPALVLAAAGAAAQPAPQPEPAAPPAGTTPEPPPETGDAAPPPTEAPPPPPPPAPEAPPPAPEPPKAVTPVVVPLLSPEPPPVKTVDNNPPSVRIGDFMDTRLTWVMGDDDVLHQTGQAQPLSPDFSIGDRRTYRLFFDNLNSRFAGRENLTHLALYKKMPGFIKGLDTEASMVLRFDLASLARATNNLNQSLYDAGSFIRAFYHTDGKKDGKKGISVTLWPLDTDRFRLGYLYDISWGGTNPFINQSIFPRVQGGAPGGKVEYTGDKWSVFFGLKTATIVQVEQTLTPGTSEVEEIRIGQTNYGLLGGGSVEVNDYLHIDVGGGYFQQGKFDLPDVAGQSIYTLGGSTRILVHDKNTPVPQSIDFALYRNDPNKPMIIFKPEVYNPGKTTWSLSVEATNLWQRVKDFDVAGGTTFQQARAAAFQANVKSGFLRGSFTAIYRDLPYVLRNQPSYIPFQSLPNDAATANEFFLALASDYYLPKPRLTVGLGAGLQFPSTFSTSTVDQSNAPISRTVVVREQGNIAILPVNQGAVPIFQARASLKWDLSTIMSALLWLQYVRDNNGTFVERDPSEGTVALRSFISPNFFGFGASVSARF</sequence>
<feature type="signal peptide" evidence="2">
    <location>
        <begin position="1"/>
        <end position="20"/>
    </location>
</feature>
<gene>
    <name evidence="3" type="ORF">GF068_31870</name>
</gene>
<dbReference type="PANTHER" id="PTHR48125:SF12">
    <property type="entry name" value="AT HOOK TRANSCRIPTION FACTOR FAMILY-RELATED"/>
    <property type="match status" value="1"/>
</dbReference>
<feature type="region of interest" description="Disordered" evidence="1">
    <location>
        <begin position="22"/>
        <end position="107"/>
    </location>
</feature>
<feature type="compositionally biased region" description="Pro residues" evidence="1">
    <location>
        <begin position="43"/>
        <end position="80"/>
    </location>
</feature>
<protein>
    <submittedName>
        <fullName evidence="3">Uncharacterized protein</fullName>
    </submittedName>
</protein>
<keyword evidence="4" id="KW-1185">Reference proteome</keyword>
<comment type="caution">
    <text evidence="3">The sequence shown here is derived from an EMBL/GenBank/DDBJ whole genome shotgun (WGS) entry which is preliminary data.</text>
</comment>
<dbReference type="AlphaFoldDB" id="A0A6N7PY54"/>
<dbReference type="OrthoDB" id="5525220at2"/>
<accession>A0A6N7PY54</accession>
<evidence type="ECO:0000256" key="2">
    <source>
        <dbReference type="SAM" id="SignalP"/>
    </source>
</evidence>
<organism evidence="3 4">
    <name type="scientific">Polyangium spumosum</name>
    <dbReference type="NCBI Taxonomy" id="889282"/>
    <lineage>
        <taxon>Bacteria</taxon>
        <taxon>Pseudomonadati</taxon>
        <taxon>Myxococcota</taxon>
        <taxon>Polyangia</taxon>
        <taxon>Polyangiales</taxon>
        <taxon>Polyangiaceae</taxon>
        <taxon>Polyangium</taxon>
    </lineage>
</organism>
<dbReference type="Proteomes" id="UP000440224">
    <property type="component" value="Unassembled WGS sequence"/>
</dbReference>
<evidence type="ECO:0000313" key="4">
    <source>
        <dbReference type="Proteomes" id="UP000440224"/>
    </source>
</evidence>
<dbReference type="EMBL" id="WJIE01000011">
    <property type="protein sequence ID" value="MRG96487.1"/>
    <property type="molecule type" value="Genomic_DNA"/>
</dbReference>
<reference evidence="3 4" key="1">
    <citation type="submission" date="2019-10" db="EMBL/GenBank/DDBJ databases">
        <title>A soil myxobacterium in the family Polyangiaceae.</title>
        <authorList>
            <person name="Li Y."/>
            <person name="Wang J."/>
        </authorList>
    </citation>
    <scope>NUCLEOTIDE SEQUENCE [LARGE SCALE GENOMIC DNA]</scope>
    <source>
        <strain evidence="3 4">DSM 14734</strain>
    </source>
</reference>
<name>A0A6N7PY54_9BACT</name>
<feature type="chain" id="PRO_5026978466" evidence="2">
    <location>
        <begin position="21"/>
        <end position="610"/>
    </location>
</feature>
<keyword evidence="2" id="KW-0732">Signal</keyword>
<dbReference type="PANTHER" id="PTHR48125">
    <property type="entry name" value="LP07818P1"/>
    <property type="match status" value="1"/>
</dbReference>
<evidence type="ECO:0000313" key="3">
    <source>
        <dbReference type="EMBL" id="MRG96487.1"/>
    </source>
</evidence>
<dbReference type="RefSeq" id="WP_153823280.1">
    <property type="nucleotide sequence ID" value="NZ_WJIE01000011.1"/>
</dbReference>
<evidence type="ECO:0000256" key="1">
    <source>
        <dbReference type="SAM" id="MobiDB-lite"/>
    </source>
</evidence>
<proteinExistence type="predicted"/>